<dbReference type="Pfam" id="PF16244">
    <property type="entry name" value="DUF4901"/>
    <property type="match status" value="1"/>
</dbReference>
<dbReference type="AlphaFoldDB" id="U1X6N9"/>
<dbReference type="PATRIC" id="fig|649747.3.peg.1148"/>
<comment type="caution">
    <text evidence="2">The sequence shown here is derived from an EMBL/GenBank/DDBJ whole genome shotgun (WGS) entry which is preliminary data.</text>
</comment>
<evidence type="ECO:0000259" key="1">
    <source>
        <dbReference type="Pfam" id="PF16244"/>
    </source>
</evidence>
<sequence length="556" mass="62957">MLAPSVLAEEVELGATQATSTQAAKATETTEALTPIPAAVQKTMDRLFTLQPELKKLNIITSGGREDSQRFLVGLSDRPEEKIKKEDMSAYLEFDRNTGDLLSFDIRATAWASEKLPSRQLAQDTAERFLTEWFGTEGRKQFGKPTRYSDFGSATRNEDGSIVSWRTCSVEFPLLLNGIPIENKGVRLEVDSLGHITTYSYDPVDVDTTKIPKPDTALPIEEVIKNMTTADSISLNYVQEQSGKDGQASEETKTKPGLRYDLDSRYIHAQTGNKVDAKELASVQSKPTETKTVLHPKGQTLIARSEEEVKQLLAKLFDINSATGTVRVHQPINFPWEKEKRYLDYRFSTEDGQVTAHITTDKKTGHVYSVSLSTNKEQKKQAARITEEQAFTVARDFLETYADSSTTELELQQEIFEKPEIPSWVDKSKLPEMTDEQNDKYQFHFTKLHQGIPVRDHSYQVDIDKQTGKVVYFYLSTPMEKADLPDSQNIVTKEEALATLIKYRTPLKLKYIWPWYLDQQAPAPLLIYAWDNSDGFGYVDALTGEYIKEPIDQEDE</sequence>
<name>U1X6N9_ANEAE</name>
<evidence type="ECO:0000313" key="2">
    <source>
        <dbReference type="EMBL" id="ERI10640.1"/>
    </source>
</evidence>
<organism evidence="2 3">
    <name type="scientific">Aneurinibacillus aneurinilyticus ATCC 12856</name>
    <dbReference type="NCBI Taxonomy" id="649747"/>
    <lineage>
        <taxon>Bacteria</taxon>
        <taxon>Bacillati</taxon>
        <taxon>Bacillota</taxon>
        <taxon>Bacilli</taxon>
        <taxon>Bacillales</taxon>
        <taxon>Paenibacillaceae</taxon>
        <taxon>Aneurinibacillus group</taxon>
        <taxon>Aneurinibacillus</taxon>
    </lineage>
</organism>
<dbReference type="eggNOG" id="ENOG502Z8UD">
    <property type="taxonomic scope" value="Bacteria"/>
</dbReference>
<dbReference type="InterPro" id="IPR032599">
    <property type="entry name" value="YcdB/YcdC_rep_domain"/>
</dbReference>
<accession>U1X6N9</accession>
<keyword evidence="3" id="KW-1185">Reference proteome</keyword>
<protein>
    <recommendedName>
        <fullName evidence="1">YcdB/YcdC repeated domain-containing protein</fullName>
    </recommendedName>
</protein>
<evidence type="ECO:0000313" key="3">
    <source>
        <dbReference type="Proteomes" id="UP000016511"/>
    </source>
</evidence>
<reference evidence="2 3" key="1">
    <citation type="submission" date="2013-08" db="EMBL/GenBank/DDBJ databases">
        <authorList>
            <person name="Weinstock G."/>
            <person name="Sodergren E."/>
            <person name="Wylie T."/>
            <person name="Fulton L."/>
            <person name="Fulton R."/>
            <person name="Fronick C."/>
            <person name="O'Laughlin M."/>
            <person name="Godfrey J."/>
            <person name="Miner T."/>
            <person name="Herter B."/>
            <person name="Appelbaum E."/>
            <person name="Cordes M."/>
            <person name="Lek S."/>
            <person name="Wollam A."/>
            <person name="Pepin K.H."/>
            <person name="Palsikar V.B."/>
            <person name="Mitreva M."/>
            <person name="Wilson R.K."/>
        </authorList>
    </citation>
    <scope>NUCLEOTIDE SEQUENCE [LARGE SCALE GENOMIC DNA]</scope>
    <source>
        <strain evidence="2 3">ATCC 12856</strain>
    </source>
</reference>
<proteinExistence type="predicted"/>
<dbReference type="STRING" id="649747.HMPREF0083_01269"/>
<dbReference type="HOGENOM" id="CLU_033979_0_0_9"/>
<gene>
    <name evidence="2" type="ORF">HMPREF0083_01269</name>
</gene>
<feature type="domain" description="YcdB/YcdC repeated" evidence="1">
    <location>
        <begin position="332"/>
        <end position="475"/>
    </location>
</feature>
<dbReference type="Proteomes" id="UP000016511">
    <property type="component" value="Unassembled WGS sequence"/>
</dbReference>
<dbReference type="EMBL" id="AWSJ01000085">
    <property type="protein sequence ID" value="ERI10640.1"/>
    <property type="molecule type" value="Genomic_DNA"/>
</dbReference>